<dbReference type="OrthoDB" id="194358at2759"/>
<dbReference type="EMBL" id="JAHFYH010000068">
    <property type="protein sequence ID" value="KAH0215935.1"/>
    <property type="molecule type" value="Genomic_DNA"/>
</dbReference>
<feature type="compositionally biased region" description="Basic and acidic residues" evidence="2">
    <location>
        <begin position="336"/>
        <end position="361"/>
    </location>
</feature>
<evidence type="ECO:0000259" key="3">
    <source>
        <dbReference type="Pfam" id="PF24883"/>
    </source>
</evidence>
<keyword evidence="1" id="KW-0677">Repeat</keyword>
<feature type="domain" description="Nephrocystin 3-like N-terminal" evidence="3">
    <location>
        <begin position="565"/>
        <end position="729"/>
    </location>
</feature>
<accession>A0A9P8K5D0</accession>
<sequence>MHDDQEFTSSIQVEMLMQPAKLELKMMLETLFDEVCFGLSLSRFFDSHETPSFFVIYTHENPAPGKADSRIVHKLIEYLEKISSKCRSDRGPTLRSDYLGSKARDDILENQFCLLPEDVSDTSVDKVLLFYSEALKDYCAVPEGRKYMKTLESIGLQGLKELQRNVHDESVMSSATAQSVKASIRAVVETHTEESWFHHVLTEIGLVHLRTTWDNDPYPVIPVDLHDSAIRETAKRRKQEEDAAAERARLIDEPERKIAADAKAAADAEAAFKFNPKLQAHEEQERERKAYDDFLRKQREKEEAEERAYRDALRKQKEKEEAKEREYQAFLLESQAHAKQERERKAYNDYLRKQREEKDTEEKDTEEADIEEEDTEEADIEEADIEEADTEEKDTEEADIEEADIEEEDTEEADIEEEDTEEADIEEADIEEEDTEEADIEEEDTEEADIEEADTEEKAYRDALRKQKEKQEAEEKAKKEEQSRIDSIIQARLEKLGWSQYGIEIAPDPEKAEKKKKKKHRQPGYTYIDNDIIVVGTPPTLGFENDMYQAPPHVLPQAMRENLGWLTFHTTYQEWLLRDHGLLGLRGGPGSGKSTALSHLLQEARREERNTHTVLSLSFQNPEMFRWDSRKRMYGTLLYNLMAEQSKLKTEFLEWTNEDWKARSSADDLRGFFLDVVTKALEEGPIRIFLDSLDNVGDSDAREVIADLRFITRTLEGVATGLSICFTCRSYPSITVDNGLEIRLEQNNRNGIKHYVRSEVRPHIRDRQASDEFLETISTTVANNSMGNFLCAVRMTGHAIDLLARFGPDPDNIIREVNKTLEIRMSIYRRILDQNIRNRPYGLRIAETLIQLIQFSQRQISVEELRCLLVLDKSFMRVVRHSASNESEVLLNDEVAMTGLLKSHLADLVKIVDITDQSGTTKSVLKFVNDSVAEWIWRSDEMASVFHTCRVDWRGLGHDRVARVCYNFIKAHREDWNNLSTQALKANLDYATTYWFDHAAIAEAGGVSQVHLEDLLSGKEGKLVLRVWAKASGRRGLARRCLPLTPSLRDIARAFYIASLFE</sequence>
<feature type="compositionally biased region" description="Basic and acidic residues" evidence="2">
    <location>
        <begin position="456"/>
        <end position="484"/>
    </location>
</feature>
<reference evidence="4" key="1">
    <citation type="journal article" date="2021" name="J Fungi (Basel)">
        <title>Virulence traits and population genomics of the black yeast Aureobasidium melanogenum.</title>
        <authorList>
            <person name="Cernosa A."/>
            <person name="Sun X."/>
            <person name="Gostincar C."/>
            <person name="Fang C."/>
            <person name="Gunde-Cimerman N."/>
            <person name="Song Z."/>
        </authorList>
    </citation>
    <scope>NUCLEOTIDE SEQUENCE</scope>
    <source>
        <strain evidence="4">EXF-8016</strain>
    </source>
</reference>
<dbReference type="PANTHER" id="PTHR10039">
    <property type="entry name" value="AMELOGENIN"/>
    <property type="match status" value="1"/>
</dbReference>
<organism evidence="4 5">
    <name type="scientific">Aureobasidium melanogenum</name>
    <name type="common">Aureobasidium pullulans var. melanogenum</name>
    <dbReference type="NCBI Taxonomy" id="46634"/>
    <lineage>
        <taxon>Eukaryota</taxon>
        <taxon>Fungi</taxon>
        <taxon>Dikarya</taxon>
        <taxon>Ascomycota</taxon>
        <taxon>Pezizomycotina</taxon>
        <taxon>Dothideomycetes</taxon>
        <taxon>Dothideomycetidae</taxon>
        <taxon>Dothideales</taxon>
        <taxon>Saccotheciaceae</taxon>
        <taxon>Aureobasidium</taxon>
    </lineage>
</organism>
<evidence type="ECO:0000256" key="1">
    <source>
        <dbReference type="ARBA" id="ARBA00022737"/>
    </source>
</evidence>
<protein>
    <recommendedName>
        <fullName evidence="3">Nephrocystin 3-like N-terminal domain-containing protein</fullName>
    </recommendedName>
</protein>
<comment type="caution">
    <text evidence="4">The sequence shown here is derived from an EMBL/GenBank/DDBJ whole genome shotgun (WGS) entry which is preliminary data.</text>
</comment>
<dbReference type="InterPro" id="IPR027417">
    <property type="entry name" value="P-loop_NTPase"/>
</dbReference>
<proteinExistence type="predicted"/>
<gene>
    <name evidence="4" type="ORF">KCV03_g7841</name>
</gene>
<name>A0A9P8K5D0_AURME</name>
<feature type="non-terminal residue" evidence="4">
    <location>
        <position position="1"/>
    </location>
</feature>
<dbReference type="AlphaFoldDB" id="A0A9P8K5D0"/>
<feature type="compositionally biased region" description="Acidic residues" evidence="2">
    <location>
        <begin position="362"/>
        <end position="455"/>
    </location>
</feature>
<feature type="region of interest" description="Disordered" evidence="2">
    <location>
        <begin position="299"/>
        <end position="320"/>
    </location>
</feature>
<dbReference type="Gene3D" id="2.160.20.80">
    <property type="entry name" value="E3 ubiquitin-protein ligase SopA"/>
    <property type="match status" value="1"/>
</dbReference>
<dbReference type="Pfam" id="PF24883">
    <property type="entry name" value="NPHP3_N"/>
    <property type="match status" value="1"/>
</dbReference>
<dbReference type="Proteomes" id="UP000767238">
    <property type="component" value="Unassembled WGS sequence"/>
</dbReference>
<evidence type="ECO:0000256" key="2">
    <source>
        <dbReference type="SAM" id="MobiDB-lite"/>
    </source>
</evidence>
<dbReference type="SUPFAM" id="SSF141571">
    <property type="entry name" value="Pentapeptide repeat-like"/>
    <property type="match status" value="1"/>
</dbReference>
<evidence type="ECO:0000313" key="5">
    <source>
        <dbReference type="Proteomes" id="UP000767238"/>
    </source>
</evidence>
<dbReference type="SUPFAM" id="SSF52540">
    <property type="entry name" value="P-loop containing nucleoside triphosphate hydrolases"/>
    <property type="match status" value="1"/>
</dbReference>
<dbReference type="PANTHER" id="PTHR10039:SF14">
    <property type="entry name" value="NACHT DOMAIN-CONTAINING PROTEIN"/>
    <property type="match status" value="1"/>
</dbReference>
<dbReference type="Gene3D" id="3.40.50.300">
    <property type="entry name" value="P-loop containing nucleotide triphosphate hydrolases"/>
    <property type="match status" value="1"/>
</dbReference>
<reference evidence="4" key="2">
    <citation type="submission" date="2021-08" db="EMBL/GenBank/DDBJ databases">
        <authorList>
            <person name="Gostincar C."/>
            <person name="Sun X."/>
            <person name="Song Z."/>
            <person name="Gunde-Cimerman N."/>
        </authorList>
    </citation>
    <scope>NUCLEOTIDE SEQUENCE</scope>
    <source>
        <strain evidence="4">EXF-8016</strain>
    </source>
</reference>
<evidence type="ECO:0000313" key="4">
    <source>
        <dbReference type="EMBL" id="KAH0215935.1"/>
    </source>
</evidence>
<dbReference type="InterPro" id="IPR056884">
    <property type="entry name" value="NPHP3-like_N"/>
</dbReference>
<feature type="region of interest" description="Disordered" evidence="2">
    <location>
        <begin position="333"/>
        <end position="484"/>
    </location>
</feature>